<gene>
    <name evidence="14" type="primary">NRXN3</name>
</gene>
<name>A0A8C4ZGM3_GADMO</name>
<evidence type="ECO:0000256" key="11">
    <source>
        <dbReference type="SAM" id="Phobius"/>
    </source>
</evidence>
<reference evidence="14" key="1">
    <citation type="submission" date="2025-08" db="UniProtKB">
        <authorList>
            <consortium name="Ensembl"/>
        </authorList>
    </citation>
    <scope>IDENTIFICATION</scope>
</reference>
<dbReference type="Ensembl" id="ENSGMOT00000014880.2">
    <property type="protein sequence ID" value="ENSGMOP00000014506.2"/>
    <property type="gene ID" value="ENSGMOG00000013554.2"/>
</dbReference>
<feature type="domain" description="Laminin G" evidence="12">
    <location>
        <begin position="23"/>
        <end position="198"/>
    </location>
</feature>
<evidence type="ECO:0000256" key="5">
    <source>
        <dbReference type="ARBA" id="ARBA00022889"/>
    </source>
</evidence>
<dbReference type="PROSITE" id="PS50025">
    <property type="entry name" value="LAM_G_DOMAIN"/>
    <property type="match status" value="6"/>
</dbReference>
<feature type="domain" description="Laminin G" evidence="12">
    <location>
        <begin position="240"/>
        <end position="437"/>
    </location>
</feature>
<dbReference type="SUPFAM" id="SSF49899">
    <property type="entry name" value="Concanavalin A-like lectins/glucanases"/>
    <property type="match status" value="6"/>
</dbReference>
<keyword evidence="6 11" id="KW-1133">Transmembrane helix</keyword>
<dbReference type="InterPro" id="IPR050372">
    <property type="entry name" value="Neurexin-related_CASP"/>
</dbReference>
<evidence type="ECO:0000256" key="6">
    <source>
        <dbReference type="ARBA" id="ARBA00022989"/>
    </source>
</evidence>
<feature type="domain" description="Laminin G" evidence="12">
    <location>
        <begin position="1088"/>
        <end position="1318"/>
    </location>
</feature>
<dbReference type="InterPro" id="IPR000742">
    <property type="entry name" value="EGF"/>
</dbReference>
<feature type="domain" description="EGF-like" evidence="13">
    <location>
        <begin position="1047"/>
        <end position="1084"/>
    </location>
</feature>
<feature type="domain" description="EGF-like" evidence="13">
    <location>
        <begin position="194"/>
        <end position="231"/>
    </location>
</feature>
<comment type="subcellular location">
    <subcellularLocation>
        <location evidence="1">Membrane</location>
        <topology evidence="1">Single-pass type I membrane protein</topology>
    </subcellularLocation>
</comment>
<proteinExistence type="inferred from homology"/>
<dbReference type="Gene3D" id="2.60.120.200">
    <property type="match status" value="6"/>
</dbReference>
<dbReference type="Gene3D" id="2.10.25.10">
    <property type="entry name" value="Laminin"/>
    <property type="match status" value="3"/>
</dbReference>
<dbReference type="CDD" id="cd00110">
    <property type="entry name" value="LamG"/>
    <property type="match status" value="6"/>
</dbReference>
<evidence type="ECO:0000256" key="9">
    <source>
        <dbReference type="PROSITE-ProRule" id="PRU00076"/>
    </source>
</evidence>
<dbReference type="Pfam" id="PF02210">
    <property type="entry name" value="Laminin_G_2"/>
    <property type="match status" value="6"/>
</dbReference>
<dbReference type="SMART" id="SM00181">
    <property type="entry name" value="EGF"/>
    <property type="match status" value="3"/>
</dbReference>
<organism evidence="14 15">
    <name type="scientific">Gadus morhua</name>
    <name type="common">Atlantic cod</name>
    <dbReference type="NCBI Taxonomy" id="8049"/>
    <lineage>
        <taxon>Eukaryota</taxon>
        <taxon>Metazoa</taxon>
        <taxon>Chordata</taxon>
        <taxon>Craniata</taxon>
        <taxon>Vertebrata</taxon>
        <taxon>Euteleostomi</taxon>
        <taxon>Actinopterygii</taxon>
        <taxon>Neopterygii</taxon>
        <taxon>Teleostei</taxon>
        <taxon>Neoteleostei</taxon>
        <taxon>Acanthomorphata</taxon>
        <taxon>Zeiogadaria</taxon>
        <taxon>Gadariae</taxon>
        <taxon>Gadiformes</taxon>
        <taxon>Gadoidei</taxon>
        <taxon>Gadidae</taxon>
        <taxon>Gadus</taxon>
    </lineage>
</organism>
<evidence type="ECO:0000256" key="3">
    <source>
        <dbReference type="ARBA" id="ARBA00022692"/>
    </source>
</evidence>
<dbReference type="GO" id="GO:0007155">
    <property type="term" value="P:cell adhesion"/>
    <property type="evidence" value="ECO:0007669"/>
    <property type="project" value="UniProtKB-KW"/>
</dbReference>
<sequence length="1482" mass="162476">MDVLAFCLRLQTVLGALLGAASGLEFLGTSGQWARYLRWDASTRGDLSLRFKTGASEALLLYFDDGGYCDYLQLAVAEGRLRLRFSIDCAETAVVSDRRVDDGRWHLAALSRLNLRTALVLDGQAKADEVRPQRQYMKIVSDLFLGGVPQDIRPEALTLPTVRDAAPFRGAVADLTYGSSEPVLLGSLRVALESEGRCTVNRCENGGSCLVVDREPYCDCSKTEYKGRFCNEGTAREENVATFRGSEYFCYDLSQNPIQSSSDEITLSFKTWQRNGLILHTGKSADYVNLALKDGAVSLVINLGSGAFEAIVEPVNGKFNDNAWHDVKVTRNLRQQSGMGFAMVNKLHCLVTISVDGILTTTGYTQEDYTMLGSDDFFYVGGSPSTADLPGSPVSNNFMGCLKEVVYKNNDIRLELSRLARIVDPKMKIQGEVSYRCENVATLDPISFETPEAFISLPKWNTKRMGSISFDFRTTEPNGLILFTHGKPQERKESAKSQKITKVDFFAVELLDGSLYLLLDMGSGTIKVKATQNKVNDGAWYHVDIQRDGRSGTISVNSQRIPFTASGESEILDLEGDMYLGGLPTDRANLILPTELWTAMLNYGYVGCVRDLFIDGRSKDIRQIAEAQNGAGIKPSCNKLAGKQCESYPCKNRGVCKEGWNRFICDCTGTGFWSRTCDRESSVLSYDGSMYMKVVMPTVMHTEAEDVSLRFRSQRAYGILMATTSRDSADTLRLELDGSRVKLTVNLDCIRINCNSSKGPETLYAGQKLNDNEWHTVRVVRRGKLYKLTVDDDVAEGQMAGDHTRLEFHNIETGIMTERRFVSSIPSSFIGHLQSLRFNGMFYIDLCKNGDIDYCELNARFGVRSIIADPVTFKSKSSYLSLATLQAYTSMHLFFQFKTTSPDGFILFNSGDGNDFIAVELVKGYIHYVFDLGNGPNLIKGKSDMALNDNQWHNVVITRDNSNTHTLKVDATATSQSINGAKNLDLKGDLFIAGLGPGMYSSLPKLVASREGFQGCLASVDLNGRLPDLLSDALFRSGQIERGCEGPSTTCQEDSCANMGICIQQWENYTCDCSMTSYTGTQCNDPGTTYIFGKGGGLITFRWPANERPSTRSDRLTVGFSTSLKEGILVRIDSAPGLGDYLMLHIQQGKIGVTFNIGTVDIVVQETSTPVNDGKYHVVRFIRNGGNATLQVDNWSINEHFPTGSSDIERYHMANKKIPFKYARPVEEWLQEKGRQLTIFNTQASVALGGSDRARPFQGQLSGLYYNGLKVLNLAAEGNANVKINGSVRLVGDGPGSGGSGGSGGPGRSTVANVLTGCSVSSVRLSLLSVRLVSFVSVGALPPTWRWGPQHSTDEIVSSAECSSDDEDLEECETGHAGGLALPTGPGVRRVPGSAEVLREASSTTGMVVGIVAAAALCILILLYAMYKYRNRDEGSYQVDESRNYITNSAVQSNGALLKDKQPGSKGGSKKQQQNKDKEYYV</sequence>
<evidence type="ECO:0000256" key="4">
    <source>
        <dbReference type="ARBA" id="ARBA00022729"/>
    </source>
</evidence>
<dbReference type="PROSITE" id="PS50026">
    <property type="entry name" value="EGF_3"/>
    <property type="match status" value="3"/>
</dbReference>
<dbReference type="GO" id="GO:0016020">
    <property type="term" value="C:membrane"/>
    <property type="evidence" value="ECO:0007669"/>
    <property type="project" value="UniProtKB-SubCell"/>
</dbReference>
<evidence type="ECO:0000256" key="10">
    <source>
        <dbReference type="SAM" id="MobiDB-lite"/>
    </source>
</evidence>
<dbReference type="GO" id="GO:0046872">
    <property type="term" value="F:metal ion binding"/>
    <property type="evidence" value="ECO:0007669"/>
    <property type="project" value="UniProtKB-KW"/>
</dbReference>
<dbReference type="Proteomes" id="UP000694546">
    <property type="component" value="Chromosome 5"/>
</dbReference>
<evidence type="ECO:0000313" key="14">
    <source>
        <dbReference type="Ensembl" id="ENSGMOP00000014506.2"/>
    </source>
</evidence>
<dbReference type="PANTHER" id="PTHR15036">
    <property type="entry name" value="PIKACHURIN-LIKE PROTEIN"/>
    <property type="match status" value="1"/>
</dbReference>
<keyword evidence="7 11" id="KW-0472">Membrane</keyword>
<keyword evidence="15" id="KW-1185">Reference proteome</keyword>
<dbReference type="SMART" id="SM00294">
    <property type="entry name" value="4.1m"/>
    <property type="match status" value="1"/>
</dbReference>
<keyword evidence="3 11" id="KW-0812">Transmembrane</keyword>
<dbReference type="InterPro" id="IPR003585">
    <property type="entry name" value="Neurexin-like"/>
</dbReference>
<dbReference type="CDD" id="cd00054">
    <property type="entry name" value="EGF_CA"/>
    <property type="match status" value="2"/>
</dbReference>
<evidence type="ECO:0000256" key="1">
    <source>
        <dbReference type="ARBA" id="ARBA00004479"/>
    </source>
</evidence>
<comment type="similarity">
    <text evidence="2">Belongs to the neurexin family.</text>
</comment>
<keyword evidence="9" id="KW-0245">EGF-like domain</keyword>
<dbReference type="InterPro" id="IPR013320">
    <property type="entry name" value="ConA-like_dom_sf"/>
</dbReference>
<dbReference type="InterPro" id="IPR001791">
    <property type="entry name" value="Laminin_G"/>
</dbReference>
<evidence type="ECO:0000256" key="8">
    <source>
        <dbReference type="ARBA" id="ARBA00023157"/>
    </source>
</evidence>
<comment type="caution">
    <text evidence="9">Lacks conserved residue(s) required for the propagation of feature annotation.</text>
</comment>
<dbReference type="GeneTree" id="ENSGT00940000154618"/>
<feature type="region of interest" description="Disordered" evidence="10">
    <location>
        <begin position="1453"/>
        <end position="1482"/>
    </location>
</feature>
<feature type="domain" description="Laminin G" evidence="12">
    <location>
        <begin position="869"/>
        <end position="1044"/>
    </location>
</feature>
<feature type="domain" description="Laminin G" evidence="12">
    <location>
        <begin position="683"/>
        <end position="855"/>
    </location>
</feature>
<protein>
    <submittedName>
        <fullName evidence="14">Neurexin 3a</fullName>
    </submittedName>
</protein>
<evidence type="ECO:0000313" key="15">
    <source>
        <dbReference type="Proteomes" id="UP000694546"/>
    </source>
</evidence>
<keyword evidence="4" id="KW-0732">Signal</keyword>
<accession>A0A8C4ZGM3</accession>
<dbReference type="PANTHER" id="PTHR15036:SF57">
    <property type="entry name" value="NEUREXIN-3"/>
    <property type="match status" value="1"/>
</dbReference>
<feature type="domain" description="EGF-like" evidence="13">
    <location>
        <begin position="641"/>
        <end position="678"/>
    </location>
</feature>
<feature type="transmembrane region" description="Helical" evidence="11">
    <location>
        <begin position="1407"/>
        <end position="1427"/>
    </location>
</feature>
<reference evidence="14" key="2">
    <citation type="submission" date="2025-09" db="UniProtKB">
        <authorList>
            <consortium name="Ensembl"/>
        </authorList>
    </citation>
    <scope>IDENTIFICATION</scope>
</reference>
<keyword evidence="5" id="KW-0130">Cell adhesion</keyword>
<dbReference type="SMART" id="SM00282">
    <property type="entry name" value="LamG"/>
    <property type="match status" value="6"/>
</dbReference>
<keyword evidence="8" id="KW-1015">Disulfide bond</keyword>
<evidence type="ECO:0000259" key="12">
    <source>
        <dbReference type="PROSITE" id="PS50025"/>
    </source>
</evidence>
<evidence type="ECO:0000259" key="13">
    <source>
        <dbReference type="PROSITE" id="PS50026"/>
    </source>
</evidence>
<feature type="domain" description="Laminin G" evidence="12">
    <location>
        <begin position="444"/>
        <end position="637"/>
    </location>
</feature>
<evidence type="ECO:0000256" key="7">
    <source>
        <dbReference type="ARBA" id="ARBA00023136"/>
    </source>
</evidence>
<evidence type="ECO:0000256" key="2">
    <source>
        <dbReference type="ARBA" id="ARBA00010241"/>
    </source>
</evidence>